<evidence type="ECO:0000313" key="4">
    <source>
        <dbReference type="RefSeq" id="XP_024892398.1"/>
    </source>
</evidence>
<protein>
    <submittedName>
        <fullName evidence="3 4">Uncharacterized protein LOC112467807 isoform X2</fullName>
    </submittedName>
</protein>
<feature type="region of interest" description="Disordered" evidence="1">
    <location>
        <begin position="86"/>
        <end position="126"/>
    </location>
</feature>
<organism evidence="2 3">
    <name type="scientific">Temnothorax curvispinosus</name>
    <dbReference type="NCBI Taxonomy" id="300111"/>
    <lineage>
        <taxon>Eukaryota</taxon>
        <taxon>Metazoa</taxon>
        <taxon>Ecdysozoa</taxon>
        <taxon>Arthropoda</taxon>
        <taxon>Hexapoda</taxon>
        <taxon>Insecta</taxon>
        <taxon>Pterygota</taxon>
        <taxon>Neoptera</taxon>
        <taxon>Endopterygota</taxon>
        <taxon>Hymenoptera</taxon>
        <taxon>Apocrita</taxon>
        <taxon>Aculeata</taxon>
        <taxon>Formicoidea</taxon>
        <taxon>Formicidae</taxon>
        <taxon>Myrmicinae</taxon>
        <taxon>Temnothorax</taxon>
    </lineage>
</organism>
<evidence type="ECO:0000313" key="3">
    <source>
        <dbReference type="RefSeq" id="XP_024892397.1"/>
    </source>
</evidence>
<feature type="region of interest" description="Disordered" evidence="1">
    <location>
        <begin position="1"/>
        <end position="28"/>
    </location>
</feature>
<keyword evidence="2" id="KW-1185">Reference proteome</keyword>
<feature type="region of interest" description="Disordered" evidence="1">
    <location>
        <begin position="264"/>
        <end position="288"/>
    </location>
</feature>
<dbReference type="RefSeq" id="XP_024892398.1">
    <property type="nucleotide sequence ID" value="XM_025036630.1"/>
</dbReference>
<dbReference type="AlphaFoldDB" id="A0A6J1RCA5"/>
<reference evidence="3 4" key="1">
    <citation type="submission" date="2025-04" db="UniProtKB">
        <authorList>
            <consortium name="RefSeq"/>
        </authorList>
    </citation>
    <scope>IDENTIFICATION</scope>
    <source>
        <tissue evidence="3 4">Whole body</tissue>
    </source>
</reference>
<proteinExistence type="predicted"/>
<name>A0A6J1RCA5_9HYME</name>
<accession>A0A6J1RCA5</accession>
<feature type="compositionally biased region" description="Basic and acidic residues" evidence="1">
    <location>
        <begin position="99"/>
        <end position="114"/>
    </location>
</feature>
<dbReference type="Proteomes" id="UP000504618">
    <property type="component" value="Unplaced"/>
</dbReference>
<evidence type="ECO:0000313" key="2">
    <source>
        <dbReference type="Proteomes" id="UP000504618"/>
    </source>
</evidence>
<sequence length="322" mass="36574">MRGSRRDVSSATTRSWAAPTPWPRAERKTRGPGYMVVISEDDVICRSCGVFVNTLDRLETEMRNTRDHILRFLEQKYSLQDGELCGDKPKPCQPPQIRRSGDKEISVRCDEPRNESPGGSKRIPKRSHSWLQCDKCKYTTHLNSFVMHHSRDRIKQRLFCDDCGQYTMENQQDKRHICNKAGDLGNKENEADNSGVTSKNDEVEMTLLKQAQPILPVTQVTSSLMGLSNCDHLYLPNTLPASDSMSSRQPVYVLQSINVADIDNSRKRTRSDSNLDQTEAKDRGEGRKQVLTLKEDGSLQMVEIMPRKETKAPNIDSTIAFK</sequence>
<gene>
    <name evidence="3 4" type="primary">LOC112467807</name>
</gene>
<dbReference type="RefSeq" id="XP_024892397.1">
    <property type="nucleotide sequence ID" value="XM_025036629.1"/>
</dbReference>
<dbReference type="GeneID" id="112467807"/>
<evidence type="ECO:0000256" key="1">
    <source>
        <dbReference type="SAM" id="MobiDB-lite"/>
    </source>
</evidence>